<organism evidence="5 6">
    <name type="scientific">Riccia sorocarpa</name>
    <dbReference type="NCBI Taxonomy" id="122646"/>
    <lineage>
        <taxon>Eukaryota</taxon>
        <taxon>Viridiplantae</taxon>
        <taxon>Streptophyta</taxon>
        <taxon>Embryophyta</taxon>
        <taxon>Marchantiophyta</taxon>
        <taxon>Marchantiopsida</taxon>
        <taxon>Marchantiidae</taxon>
        <taxon>Marchantiales</taxon>
        <taxon>Ricciaceae</taxon>
        <taxon>Riccia</taxon>
    </lineage>
</organism>
<sequence length="713" mass="80040">MYGDVHVFNTDSLQWTHPETRGELAGKLRGTHAAFQHPLLKKVILIFGGYSGESWLNDICTLRTDTLMWETVRCKGGIAPSGRGYHTFTAFSATRLVLFGGKGDHGIVSSDEISVYDVEEKVWMTPRVKGVAPISRSNHAAVLFDDDLIVIHGGRHAGSRLDDFCLLRILSSPQKGCVDVFEWEYVEQEKEKEKEKPKVYKRKEQQTMAATSQGPGGRSAHALITAGGSVYLIGGYGGGGYTFSDIFVIPEFLKHVEALVGKRSPVRPRSKGDKKTARRSFDAVTDSPPEEGWRSTKKPRRATHPFTKPASSAQVHVLDSDDNTSPKSAEIHVDVPAPPPLEGDGVHRKLVDRGKIQMYGTVDREQMARTEATLQERTNTLAAQELHQKEIAAMQQVVDSLNAELRGKNLLESELRSGKSALEENIVLLRKQVEESNRVTMEQQTKMEKLKSDNHDLISQLEEKKKEVFEVTHKLKNSELKIEELSRSLQQVTSSYTISTRELSSCNQRVEQLLADVDSKAQEVQQLHVSHQAERATLNKEIADRRSTTERLTNELEASKTSARALQETVDRLVKRAERDSAKIDALQKEQEDLNNSISVLTTERDQLIAKREQAEASAELVKDELRVARNLIERNTVEIGRLKENADQAKEHIGSLHSSLKKNEDELKVLTEDNSQLRSLLKEIEDFETNQARSLQKHAEKLRCTRQFGPPS</sequence>
<accession>A0ABD3HLQ3</accession>
<dbReference type="Pfam" id="PF24681">
    <property type="entry name" value="Kelch_KLHDC2_KLHL20_DRC7"/>
    <property type="match status" value="1"/>
</dbReference>
<dbReference type="Gene3D" id="1.10.287.2610">
    <property type="match status" value="1"/>
</dbReference>
<dbReference type="Gene3D" id="2.120.10.80">
    <property type="entry name" value="Kelch-type beta propeller"/>
    <property type="match status" value="2"/>
</dbReference>
<feature type="coiled-coil region" evidence="3">
    <location>
        <begin position="384"/>
        <end position="691"/>
    </location>
</feature>
<feature type="region of interest" description="Disordered" evidence="4">
    <location>
        <begin position="264"/>
        <end position="346"/>
    </location>
</feature>
<dbReference type="Proteomes" id="UP001633002">
    <property type="component" value="Unassembled WGS sequence"/>
</dbReference>
<keyword evidence="6" id="KW-1185">Reference proteome</keyword>
<keyword evidence="3" id="KW-0175">Coiled coil</keyword>
<proteinExistence type="predicted"/>
<evidence type="ECO:0000256" key="2">
    <source>
        <dbReference type="ARBA" id="ARBA00022737"/>
    </source>
</evidence>
<feature type="region of interest" description="Disordered" evidence="4">
    <location>
        <begin position="194"/>
        <end position="218"/>
    </location>
</feature>
<feature type="compositionally biased region" description="Basic and acidic residues" evidence="4">
    <location>
        <begin position="270"/>
        <end position="281"/>
    </location>
</feature>
<evidence type="ECO:0000256" key="1">
    <source>
        <dbReference type="ARBA" id="ARBA00022441"/>
    </source>
</evidence>
<comment type="caution">
    <text evidence="5">The sequence shown here is derived from an EMBL/GenBank/DDBJ whole genome shotgun (WGS) entry which is preliminary data.</text>
</comment>
<evidence type="ECO:0000313" key="5">
    <source>
        <dbReference type="EMBL" id="KAL3692323.1"/>
    </source>
</evidence>
<dbReference type="AlphaFoldDB" id="A0ABD3HLQ3"/>
<evidence type="ECO:0000256" key="4">
    <source>
        <dbReference type="SAM" id="MobiDB-lite"/>
    </source>
</evidence>
<dbReference type="PANTHER" id="PTHR46093">
    <property type="entry name" value="ACYL-COA-BINDING DOMAIN-CONTAINING PROTEIN 5"/>
    <property type="match status" value="1"/>
</dbReference>
<evidence type="ECO:0000313" key="6">
    <source>
        <dbReference type="Proteomes" id="UP001633002"/>
    </source>
</evidence>
<keyword evidence="2" id="KW-0677">Repeat</keyword>
<dbReference type="SUPFAM" id="SSF117281">
    <property type="entry name" value="Kelch motif"/>
    <property type="match status" value="1"/>
</dbReference>
<name>A0ABD3HLQ3_9MARC</name>
<dbReference type="EMBL" id="JBJQOH010000003">
    <property type="protein sequence ID" value="KAL3692323.1"/>
    <property type="molecule type" value="Genomic_DNA"/>
</dbReference>
<feature type="compositionally biased region" description="Basic and acidic residues" evidence="4">
    <location>
        <begin position="194"/>
        <end position="205"/>
    </location>
</feature>
<dbReference type="PANTHER" id="PTHR46093:SF3">
    <property type="entry name" value="ACYL-COA-BINDING DOMAIN-CONTAINING PROTEIN 4"/>
    <property type="match status" value="1"/>
</dbReference>
<protein>
    <submittedName>
        <fullName evidence="5">Uncharacterized protein</fullName>
    </submittedName>
</protein>
<reference evidence="5 6" key="1">
    <citation type="submission" date="2024-09" db="EMBL/GenBank/DDBJ databases">
        <title>Chromosome-scale assembly of Riccia sorocarpa.</title>
        <authorList>
            <person name="Paukszto L."/>
        </authorList>
    </citation>
    <scope>NUCLEOTIDE SEQUENCE [LARGE SCALE GENOMIC DNA]</scope>
    <source>
        <strain evidence="5">LP-2024</strain>
        <tissue evidence="5">Aerial parts of the thallus</tissue>
    </source>
</reference>
<keyword evidence="1" id="KW-0880">Kelch repeat</keyword>
<gene>
    <name evidence="5" type="ORF">R1sor_005974</name>
</gene>
<dbReference type="InterPro" id="IPR015915">
    <property type="entry name" value="Kelch-typ_b-propeller"/>
</dbReference>
<evidence type="ECO:0000256" key="3">
    <source>
        <dbReference type="SAM" id="Coils"/>
    </source>
</evidence>